<dbReference type="GO" id="GO:0005615">
    <property type="term" value="C:extracellular space"/>
    <property type="evidence" value="ECO:0007669"/>
    <property type="project" value="TreeGrafter"/>
</dbReference>
<dbReference type="Proteomes" id="UP000537825">
    <property type="component" value="Unassembled WGS sequence"/>
</dbReference>
<dbReference type="SUPFAM" id="SSF51126">
    <property type="entry name" value="Pectin lyase-like"/>
    <property type="match status" value="1"/>
</dbReference>
<dbReference type="Pfam" id="PF01391">
    <property type="entry name" value="Collagen"/>
    <property type="match status" value="1"/>
</dbReference>
<dbReference type="GO" id="GO:0030020">
    <property type="term" value="F:extracellular matrix structural constituent conferring tensile strength"/>
    <property type="evidence" value="ECO:0007669"/>
    <property type="project" value="TreeGrafter"/>
</dbReference>
<proteinExistence type="predicted"/>
<gene>
    <name evidence="2" type="ORF">GTZ93_35235</name>
</gene>
<feature type="compositionally biased region" description="Low complexity" evidence="1">
    <location>
        <begin position="50"/>
        <end position="96"/>
    </location>
</feature>
<sequence length="453" mass="45721">MCAFRFEGAAPVGASSIRRALVALLLFVSACKSGEAGPSGTQGPMGEMGPRGPQGPAGAPGPQGADGATGPQGPVGAVGPQGIPGPAGATGATGPKGDTGDSTADVLATARIRLIPLGATALESGAALRAAVDAVPSDGSEVWVLELGAGTYDLGNTGLTLKQGVYLRGRGAQVSRVVSSTSGNATVEGWVWAGVRDLYIGNTGGGDRSVALYSGSPYFTVRDVRLEALHGKTFTAGVYYSMVATMWMNVISHADIRAESSTGEVLGCAFDYSYVTVEDSRVEALGEIPTKAVTGVRTYGGHAVHLRRLLISAGAQGGPRNIGVQADDGANTSLVDSEVTVGQGGLSAAVSVGVFPNESSGGRLVVRSSKLIGTSSLSGHGFYVDSNPWNGVTLRIDHSSIENFSPAGYVKGGTTVLMAHSTLSSRPAAEEGSILGCASTFLEDLTSLGASCQ</sequence>
<dbReference type="PANTHER" id="PTHR24023">
    <property type="entry name" value="COLLAGEN ALPHA"/>
    <property type="match status" value="1"/>
</dbReference>
<feature type="region of interest" description="Disordered" evidence="1">
    <location>
        <begin position="35"/>
        <end position="102"/>
    </location>
</feature>
<evidence type="ECO:0000256" key="1">
    <source>
        <dbReference type="SAM" id="MobiDB-lite"/>
    </source>
</evidence>
<dbReference type="GO" id="GO:0031012">
    <property type="term" value="C:extracellular matrix"/>
    <property type="evidence" value="ECO:0007669"/>
    <property type="project" value="TreeGrafter"/>
</dbReference>
<dbReference type="PROSITE" id="PS51257">
    <property type="entry name" value="PROKAR_LIPOPROTEIN"/>
    <property type="match status" value="1"/>
</dbReference>
<protein>
    <recommendedName>
        <fullName evidence="4">Collagen-like protein</fullName>
    </recommendedName>
</protein>
<evidence type="ECO:0000313" key="2">
    <source>
        <dbReference type="EMBL" id="NBC45066.1"/>
    </source>
</evidence>
<dbReference type="InterPro" id="IPR012334">
    <property type="entry name" value="Pectin_lyas_fold"/>
</dbReference>
<comment type="caution">
    <text evidence="2">The sequence shown here is derived from an EMBL/GenBank/DDBJ whole genome shotgun (WGS) entry which is preliminary data.</text>
</comment>
<dbReference type="AlphaFoldDB" id="A0A7X4YGM4"/>
<accession>A0A7X4YGM4</accession>
<evidence type="ECO:0000313" key="3">
    <source>
        <dbReference type="Proteomes" id="UP000537825"/>
    </source>
</evidence>
<dbReference type="InterPro" id="IPR011050">
    <property type="entry name" value="Pectin_lyase_fold/virulence"/>
</dbReference>
<organism evidence="2 3">
    <name type="scientific">Corallococcus exiguus</name>
    <dbReference type="NCBI Taxonomy" id="83462"/>
    <lineage>
        <taxon>Bacteria</taxon>
        <taxon>Pseudomonadati</taxon>
        <taxon>Myxococcota</taxon>
        <taxon>Myxococcia</taxon>
        <taxon>Myxococcales</taxon>
        <taxon>Cystobacterineae</taxon>
        <taxon>Myxococcaceae</taxon>
        <taxon>Corallococcus</taxon>
    </lineage>
</organism>
<dbReference type="GO" id="GO:0030198">
    <property type="term" value="P:extracellular matrix organization"/>
    <property type="evidence" value="ECO:0007669"/>
    <property type="project" value="TreeGrafter"/>
</dbReference>
<evidence type="ECO:0008006" key="4">
    <source>
        <dbReference type="Google" id="ProtNLM"/>
    </source>
</evidence>
<dbReference type="InterPro" id="IPR008160">
    <property type="entry name" value="Collagen"/>
</dbReference>
<reference evidence="2 3" key="1">
    <citation type="submission" date="2020-01" db="EMBL/GenBank/DDBJ databases">
        <title>The draft genome sequence of Corallococcus exiguus DSM 14696.</title>
        <authorList>
            <person name="Zhang X."/>
            <person name="Zhu H."/>
        </authorList>
    </citation>
    <scope>NUCLEOTIDE SEQUENCE [LARGE SCALE GENOMIC DNA]</scope>
    <source>
        <strain evidence="2 3">DSM 14696</strain>
    </source>
</reference>
<dbReference type="Gene3D" id="2.160.20.10">
    <property type="entry name" value="Single-stranded right-handed beta-helix, Pectin lyase-like"/>
    <property type="match status" value="1"/>
</dbReference>
<dbReference type="InterPro" id="IPR050149">
    <property type="entry name" value="Collagen_superfamily"/>
</dbReference>
<dbReference type="PANTHER" id="PTHR24023:SF1082">
    <property type="entry name" value="COLLAGEN TRIPLE HELIX REPEAT"/>
    <property type="match status" value="1"/>
</dbReference>
<dbReference type="EMBL" id="JAAAPK010000012">
    <property type="protein sequence ID" value="NBC45066.1"/>
    <property type="molecule type" value="Genomic_DNA"/>
</dbReference>
<name>A0A7X4YGM4_9BACT</name>
<keyword evidence="3" id="KW-1185">Reference proteome</keyword>